<dbReference type="SMART" id="SM00351">
    <property type="entry name" value="PAX"/>
    <property type="match status" value="1"/>
</dbReference>
<dbReference type="SUPFAM" id="SSF46689">
    <property type="entry name" value="Homeodomain-like"/>
    <property type="match status" value="2"/>
</dbReference>
<evidence type="ECO:0000256" key="7">
    <source>
        <dbReference type="ARBA" id="ARBA00023155"/>
    </source>
</evidence>
<evidence type="ECO:0000256" key="9">
    <source>
        <dbReference type="ARBA" id="ARBA00023242"/>
    </source>
</evidence>
<dbReference type="PANTHER" id="PTHR45636:SF50">
    <property type="entry name" value="EYEGONE, ISOFORM A-RELATED"/>
    <property type="match status" value="1"/>
</dbReference>
<dbReference type="Gene3D" id="1.10.10.60">
    <property type="entry name" value="Homeodomain-like"/>
    <property type="match status" value="1"/>
</dbReference>
<name>A0AA36EZ02_OCTVU</name>
<keyword evidence="3" id="KW-0217">Developmental protein</keyword>
<dbReference type="SMART" id="SM00389">
    <property type="entry name" value="HOX"/>
    <property type="match status" value="1"/>
</dbReference>
<evidence type="ECO:0000256" key="5">
    <source>
        <dbReference type="ARBA" id="ARBA00023015"/>
    </source>
</evidence>
<dbReference type="GO" id="GO:0000978">
    <property type="term" value="F:RNA polymerase II cis-regulatory region sequence-specific DNA binding"/>
    <property type="evidence" value="ECO:0007669"/>
    <property type="project" value="TreeGrafter"/>
</dbReference>
<evidence type="ECO:0000256" key="10">
    <source>
        <dbReference type="PROSITE-ProRule" id="PRU00108"/>
    </source>
</evidence>
<dbReference type="CDD" id="cd00086">
    <property type="entry name" value="homeodomain"/>
    <property type="match status" value="1"/>
</dbReference>
<dbReference type="FunFam" id="1.10.10.10:FF:000003">
    <property type="entry name" value="Paired box protein Pax-6"/>
    <property type="match status" value="1"/>
</dbReference>
<evidence type="ECO:0000259" key="13">
    <source>
        <dbReference type="PROSITE" id="PS50071"/>
    </source>
</evidence>
<dbReference type="FunFam" id="1.10.10.60:FF:000307">
    <property type="entry name" value="Eyegone, isoform A"/>
    <property type="match status" value="1"/>
</dbReference>
<evidence type="ECO:0000256" key="4">
    <source>
        <dbReference type="ARBA" id="ARBA00022724"/>
    </source>
</evidence>
<dbReference type="Gene3D" id="1.10.10.10">
    <property type="entry name" value="Winged helix-like DNA-binding domain superfamily/Winged helix DNA-binding domain"/>
    <property type="match status" value="1"/>
</dbReference>
<evidence type="ECO:0000256" key="2">
    <source>
        <dbReference type="ARBA" id="ARBA00005733"/>
    </source>
</evidence>
<dbReference type="InterPro" id="IPR001356">
    <property type="entry name" value="HD"/>
</dbReference>
<dbReference type="PROSITE" id="PS00027">
    <property type="entry name" value="HOMEOBOX_1"/>
    <property type="match status" value="1"/>
</dbReference>
<feature type="domain" description="Homeobox" evidence="13">
    <location>
        <begin position="200"/>
        <end position="260"/>
    </location>
</feature>
<proteinExistence type="inferred from homology"/>
<organism evidence="15 16">
    <name type="scientific">Octopus vulgaris</name>
    <name type="common">Common octopus</name>
    <dbReference type="NCBI Taxonomy" id="6645"/>
    <lineage>
        <taxon>Eukaryota</taxon>
        <taxon>Metazoa</taxon>
        <taxon>Spiralia</taxon>
        <taxon>Lophotrochozoa</taxon>
        <taxon>Mollusca</taxon>
        <taxon>Cephalopoda</taxon>
        <taxon>Coleoidea</taxon>
        <taxon>Octopodiformes</taxon>
        <taxon>Octopoda</taxon>
        <taxon>Incirrata</taxon>
        <taxon>Octopodidae</taxon>
        <taxon>Octopus</taxon>
    </lineage>
</organism>
<feature type="region of interest" description="Disordered" evidence="12">
    <location>
        <begin position="1"/>
        <end position="45"/>
    </location>
</feature>
<evidence type="ECO:0000256" key="3">
    <source>
        <dbReference type="ARBA" id="ARBA00022473"/>
    </source>
</evidence>
<feature type="region of interest" description="Disordered" evidence="12">
    <location>
        <begin position="183"/>
        <end position="205"/>
    </location>
</feature>
<dbReference type="InterPro" id="IPR009057">
    <property type="entry name" value="Homeodomain-like_sf"/>
</dbReference>
<dbReference type="GO" id="GO:0000981">
    <property type="term" value="F:DNA-binding transcription factor activity, RNA polymerase II-specific"/>
    <property type="evidence" value="ECO:0007669"/>
    <property type="project" value="InterPro"/>
</dbReference>
<keyword evidence="6 10" id="KW-0238">DNA-binding</keyword>
<dbReference type="GO" id="GO:0005634">
    <property type="term" value="C:nucleus"/>
    <property type="evidence" value="ECO:0007669"/>
    <property type="project" value="UniProtKB-SubCell"/>
</dbReference>
<dbReference type="PROSITE" id="PS51057">
    <property type="entry name" value="PAIRED_2"/>
    <property type="match status" value="1"/>
</dbReference>
<gene>
    <name evidence="15" type="ORF">OCTVUL_1B002317</name>
</gene>
<keyword evidence="16" id="KW-1185">Reference proteome</keyword>
<protein>
    <submittedName>
        <fullName evidence="15">Box Pax-6</fullName>
    </submittedName>
</protein>
<dbReference type="Pfam" id="PF00046">
    <property type="entry name" value="Homeodomain"/>
    <property type="match status" value="1"/>
</dbReference>
<dbReference type="EMBL" id="OX597815">
    <property type="protein sequence ID" value="CAI9717023.1"/>
    <property type="molecule type" value="Genomic_DNA"/>
</dbReference>
<reference evidence="15" key="1">
    <citation type="submission" date="2023-08" db="EMBL/GenBank/DDBJ databases">
        <authorList>
            <person name="Alioto T."/>
            <person name="Alioto T."/>
            <person name="Gomez Garrido J."/>
        </authorList>
    </citation>
    <scope>NUCLEOTIDE SEQUENCE</scope>
</reference>
<dbReference type="InterPro" id="IPR017970">
    <property type="entry name" value="Homeobox_CS"/>
</dbReference>
<dbReference type="PANTHER" id="PTHR45636">
    <property type="entry name" value="PAIRED BOX PROTEIN PAX-6-RELATED-RELATED"/>
    <property type="match status" value="1"/>
</dbReference>
<comment type="subcellular location">
    <subcellularLocation>
        <location evidence="1 10 11">Nucleus</location>
    </subcellularLocation>
</comment>
<keyword evidence="5" id="KW-0805">Transcription regulation</keyword>
<comment type="similarity">
    <text evidence="2">Belongs to the paired homeobox family.</text>
</comment>
<dbReference type="PROSITE" id="PS50071">
    <property type="entry name" value="HOMEOBOX_2"/>
    <property type="match status" value="1"/>
</dbReference>
<evidence type="ECO:0000313" key="16">
    <source>
        <dbReference type="Proteomes" id="UP001162480"/>
    </source>
</evidence>
<dbReference type="AlphaFoldDB" id="A0AA36EZ02"/>
<dbReference type="Proteomes" id="UP001162480">
    <property type="component" value="Chromosome 2"/>
</dbReference>
<evidence type="ECO:0000313" key="15">
    <source>
        <dbReference type="EMBL" id="CAI9717023.1"/>
    </source>
</evidence>
<dbReference type="InterPro" id="IPR001523">
    <property type="entry name" value="Paired_dom"/>
</dbReference>
<sequence length="372" mass="41503">MAEDEVINNSDSNHHTPPPPPPPPPPLPPPPPPPPPPLSSEAVRHSFGIPTGNLSSFHGANANPFLSSMSGITSTHPSLQNAAFLNAGLSRQICLSAELLPRFIGGFCDPAIFSGRYGTIGGSKPKVATPNVVAKIEEYKLENPSIFAWEIREKLMADGVCTQATLPSVSSINRILRNKAAERAADRDELSPSPSDDSMSRLRRNRTTFSADQLEILEKEFQRTHYPSVNTREELALKTDLSEARVQVWFSNRRAKWRRHQRIRLFQYPTSLLVPWSPSASSPMQILPSDKTGNEMPTHHLPLPPPAHQPHLSLTHQCSLNKRPIYIDDYPMSETSPNRERLNSFKDESHSRQHITFGSKHSAFRPIERHCS</sequence>
<keyword evidence="7 10" id="KW-0371">Homeobox</keyword>
<keyword evidence="8" id="KW-0804">Transcription</keyword>
<keyword evidence="9 10" id="KW-0539">Nucleus</keyword>
<dbReference type="InterPro" id="IPR036388">
    <property type="entry name" value="WH-like_DNA-bd_sf"/>
</dbReference>
<evidence type="ECO:0000256" key="12">
    <source>
        <dbReference type="SAM" id="MobiDB-lite"/>
    </source>
</evidence>
<evidence type="ECO:0000256" key="1">
    <source>
        <dbReference type="ARBA" id="ARBA00004123"/>
    </source>
</evidence>
<evidence type="ECO:0000256" key="8">
    <source>
        <dbReference type="ARBA" id="ARBA00023163"/>
    </source>
</evidence>
<dbReference type="Pfam" id="PF00292">
    <property type="entry name" value="PAX"/>
    <property type="match status" value="1"/>
</dbReference>
<feature type="DNA-binding region" description="Homeobox" evidence="10">
    <location>
        <begin position="202"/>
        <end position="261"/>
    </location>
</feature>
<evidence type="ECO:0000259" key="14">
    <source>
        <dbReference type="PROSITE" id="PS51057"/>
    </source>
</evidence>
<accession>A0AA36EZ02</accession>
<evidence type="ECO:0000256" key="11">
    <source>
        <dbReference type="RuleBase" id="RU000682"/>
    </source>
</evidence>
<feature type="compositionally biased region" description="Pro residues" evidence="12">
    <location>
        <begin position="16"/>
        <end position="38"/>
    </location>
</feature>
<keyword evidence="4" id="KW-0563">Paired box</keyword>
<feature type="domain" description="Paired" evidence="14">
    <location>
        <begin position="50"/>
        <end position="179"/>
    </location>
</feature>
<dbReference type="InterPro" id="IPR043565">
    <property type="entry name" value="PAX_fam"/>
</dbReference>
<evidence type="ECO:0000256" key="6">
    <source>
        <dbReference type="ARBA" id="ARBA00023125"/>
    </source>
</evidence>